<dbReference type="GO" id="GO:0030145">
    <property type="term" value="F:manganese ion binding"/>
    <property type="evidence" value="ECO:0007669"/>
    <property type="project" value="TreeGrafter"/>
</dbReference>
<dbReference type="GO" id="GO:0004053">
    <property type="term" value="F:arginase activity"/>
    <property type="evidence" value="ECO:0007669"/>
    <property type="project" value="TreeGrafter"/>
</dbReference>
<evidence type="ECO:0000256" key="1">
    <source>
        <dbReference type="ARBA" id="ARBA00022723"/>
    </source>
</evidence>
<keyword evidence="1" id="KW-0479">Metal-binding</keyword>
<dbReference type="GO" id="GO:0005829">
    <property type="term" value="C:cytosol"/>
    <property type="evidence" value="ECO:0007669"/>
    <property type="project" value="TreeGrafter"/>
</dbReference>
<dbReference type="PANTHER" id="PTHR43782">
    <property type="entry name" value="ARGINASE"/>
    <property type="match status" value="1"/>
</dbReference>
<dbReference type="EMBL" id="VSSQ01026776">
    <property type="protein sequence ID" value="MPM75668.1"/>
    <property type="molecule type" value="Genomic_DNA"/>
</dbReference>
<dbReference type="GO" id="GO:0008783">
    <property type="term" value="F:agmatinase activity"/>
    <property type="evidence" value="ECO:0007669"/>
    <property type="project" value="UniProtKB-EC"/>
</dbReference>
<organism evidence="4">
    <name type="scientific">bioreactor metagenome</name>
    <dbReference type="NCBI Taxonomy" id="1076179"/>
    <lineage>
        <taxon>unclassified sequences</taxon>
        <taxon>metagenomes</taxon>
        <taxon>ecological metagenomes</taxon>
    </lineage>
</organism>
<dbReference type="SUPFAM" id="SSF52768">
    <property type="entry name" value="Arginase/deacetylase"/>
    <property type="match status" value="1"/>
</dbReference>
<dbReference type="EC" id="3.5.3.11" evidence="4"/>
<comment type="caution">
    <text evidence="4">The sequence shown here is derived from an EMBL/GenBank/DDBJ whole genome shotgun (WGS) entry which is preliminary data.</text>
</comment>
<dbReference type="PRINTS" id="PR00116">
    <property type="entry name" value="ARGINASE"/>
</dbReference>
<dbReference type="Pfam" id="PF00491">
    <property type="entry name" value="Arginase"/>
    <property type="match status" value="1"/>
</dbReference>
<sequence>MYNALNEIPQVSQLTQVGIRDFCQQEADIINTDPRIRCYTDIELRNHGFEGKTWKKQCEEIVATLPSNVYISFDIDALSPDLCPNTGTPVPGGLSFREADYLLWTLASSGKKIIGFDLCEVAPGSEGEWDANVGARVLYKMCIYTSYNKNKNSLR</sequence>
<protein>
    <submittedName>
        <fullName evidence="4">Agmatinase</fullName>
        <ecNumber evidence="4">3.5.3.11</ecNumber>
    </submittedName>
</protein>
<dbReference type="GO" id="GO:0005634">
    <property type="term" value="C:nucleus"/>
    <property type="evidence" value="ECO:0007669"/>
    <property type="project" value="TreeGrafter"/>
</dbReference>
<evidence type="ECO:0000313" key="4">
    <source>
        <dbReference type="EMBL" id="MPM75668.1"/>
    </source>
</evidence>
<dbReference type="InterPro" id="IPR023696">
    <property type="entry name" value="Ureohydrolase_dom_sf"/>
</dbReference>
<dbReference type="PROSITE" id="PS51409">
    <property type="entry name" value="ARGINASE_2"/>
    <property type="match status" value="1"/>
</dbReference>
<evidence type="ECO:0000256" key="2">
    <source>
        <dbReference type="ARBA" id="ARBA00022801"/>
    </source>
</evidence>
<dbReference type="PANTHER" id="PTHR43782:SF3">
    <property type="entry name" value="ARGINASE"/>
    <property type="match status" value="1"/>
</dbReference>
<accession>A0A645CFJ6</accession>
<gene>
    <name evidence="4" type="primary">speB_13</name>
    <name evidence="4" type="ORF">SDC9_122662</name>
</gene>
<dbReference type="Gene3D" id="3.40.800.10">
    <property type="entry name" value="Ureohydrolase domain"/>
    <property type="match status" value="1"/>
</dbReference>
<evidence type="ECO:0000256" key="3">
    <source>
        <dbReference type="ARBA" id="ARBA00023211"/>
    </source>
</evidence>
<dbReference type="InterPro" id="IPR006035">
    <property type="entry name" value="Ureohydrolase"/>
</dbReference>
<dbReference type="AlphaFoldDB" id="A0A645CFJ6"/>
<name>A0A645CFJ6_9ZZZZ</name>
<reference evidence="4" key="1">
    <citation type="submission" date="2019-08" db="EMBL/GenBank/DDBJ databases">
        <authorList>
            <person name="Kucharzyk K."/>
            <person name="Murdoch R.W."/>
            <person name="Higgins S."/>
            <person name="Loffler F."/>
        </authorList>
    </citation>
    <scope>NUCLEOTIDE SEQUENCE</scope>
</reference>
<keyword evidence="2 4" id="KW-0378">Hydrolase</keyword>
<proteinExistence type="predicted"/>
<keyword evidence="3" id="KW-0464">Manganese</keyword>